<dbReference type="SUPFAM" id="SSF51905">
    <property type="entry name" value="FAD/NAD(P)-binding domain"/>
    <property type="match status" value="1"/>
</dbReference>
<dbReference type="InterPro" id="IPR005805">
    <property type="entry name" value="Rieske_Fe-S_prot_C"/>
</dbReference>
<dbReference type="Gene3D" id="3.30.9.10">
    <property type="entry name" value="D-Amino Acid Oxidase, subunit A, domain 2"/>
    <property type="match status" value="1"/>
</dbReference>
<dbReference type="PANTHER" id="PTHR13847:SF274">
    <property type="entry name" value="RIESKE 2FE-2S IRON-SULFUR PROTEIN YHFW-RELATED"/>
    <property type="match status" value="1"/>
</dbReference>
<evidence type="ECO:0000256" key="4">
    <source>
        <dbReference type="ARBA" id="ARBA00023004"/>
    </source>
</evidence>
<dbReference type="KEGG" id="pbh:AAW51_4024"/>
<keyword evidence="9" id="KW-1185">Reference proteome</keyword>
<dbReference type="Gene3D" id="3.50.50.60">
    <property type="entry name" value="FAD/NAD(P)-binding domain"/>
    <property type="match status" value="1"/>
</dbReference>
<dbReference type="FunFam" id="2.102.10.10:FF:000014">
    <property type="entry name" value="Oxidoreductase, FAD dependent"/>
    <property type="match status" value="1"/>
</dbReference>
<dbReference type="GO" id="GO:0016491">
    <property type="term" value="F:oxidoreductase activity"/>
    <property type="evidence" value="ECO:0007669"/>
    <property type="project" value="UniProtKB-KW"/>
</dbReference>
<dbReference type="GO" id="GO:0016020">
    <property type="term" value="C:membrane"/>
    <property type="evidence" value="ECO:0007669"/>
    <property type="project" value="InterPro"/>
</dbReference>
<keyword evidence="5" id="KW-0411">Iron-sulfur</keyword>
<keyword evidence="4" id="KW-0408">Iron</keyword>
<evidence type="ECO:0000313" key="8">
    <source>
        <dbReference type="EMBL" id="AKJ30715.1"/>
    </source>
</evidence>
<dbReference type="GO" id="GO:0046872">
    <property type="term" value="F:metal ion binding"/>
    <property type="evidence" value="ECO:0007669"/>
    <property type="project" value="UniProtKB-KW"/>
</dbReference>
<keyword evidence="1" id="KW-0001">2Fe-2S</keyword>
<dbReference type="PANTHER" id="PTHR13847">
    <property type="entry name" value="SARCOSINE DEHYDROGENASE-RELATED"/>
    <property type="match status" value="1"/>
</dbReference>
<dbReference type="Pfam" id="PF00355">
    <property type="entry name" value="Rieske"/>
    <property type="match status" value="1"/>
</dbReference>
<evidence type="ECO:0000256" key="6">
    <source>
        <dbReference type="ARBA" id="ARBA00023157"/>
    </source>
</evidence>
<evidence type="ECO:0000256" key="5">
    <source>
        <dbReference type="ARBA" id="ARBA00023014"/>
    </source>
</evidence>
<dbReference type="InterPro" id="IPR038010">
    <property type="entry name" value="YhfW_C"/>
</dbReference>
<dbReference type="InterPro" id="IPR017941">
    <property type="entry name" value="Rieske_2Fe-2S"/>
</dbReference>
<proteinExistence type="predicted"/>
<dbReference type="EMBL" id="CP011371">
    <property type="protein sequence ID" value="AKJ30715.1"/>
    <property type="molecule type" value="Genomic_DNA"/>
</dbReference>
<dbReference type="GO" id="GO:0051537">
    <property type="term" value="F:2 iron, 2 sulfur cluster binding"/>
    <property type="evidence" value="ECO:0007669"/>
    <property type="project" value="UniProtKB-KW"/>
</dbReference>
<dbReference type="InterPro" id="IPR006076">
    <property type="entry name" value="FAD-dep_OxRdtase"/>
</dbReference>
<evidence type="ECO:0000256" key="2">
    <source>
        <dbReference type="ARBA" id="ARBA00022723"/>
    </source>
</evidence>
<evidence type="ECO:0000313" key="9">
    <source>
        <dbReference type="Proteomes" id="UP000035352"/>
    </source>
</evidence>
<keyword evidence="3" id="KW-0560">Oxidoreductase</keyword>
<reference evidence="8 9" key="1">
    <citation type="submission" date="2015-05" db="EMBL/GenBank/DDBJ databases">
        <authorList>
            <person name="Tang B."/>
            <person name="Yu Y."/>
        </authorList>
    </citation>
    <scope>NUCLEOTIDE SEQUENCE [LARGE SCALE GENOMIC DNA]</scope>
    <source>
        <strain evidence="8 9">DSM 7029</strain>
    </source>
</reference>
<name>A0A0G3BW10_9BURK</name>
<dbReference type="PRINTS" id="PR00162">
    <property type="entry name" value="RIESKE"/>
</dbReference>
<evidence type="ECO:0000256" key="3">
    <source>
        <dbReference type="ARBA" id="ARBA00023002"/>
    </source>
</evidence>
<keyword evidence="2" id="KW-0479">Metal-binding</keyword>
<sequence length="487" mass="52993">MSTDVAVVGGGITGVTAALLLAQGGLRVVLLEAHRVGAGATGYSTGNLYQTVSHGLHATRSRWDGEVASQVAQSRRDAIAFVERQAALEQNEQGNLCGFRRCPLYFYAAGAEAEGTVYDEYQAAQQAGMAARLVGTLPEGLTPAAHGPVLVMEGQAQFHPLAYVQALARRAHGAGALIYERSPVVVCDASERSLRTPVAHVQAREIVLATHSPCGRHPVQAGLLPGREYGVAYRLATDSPCPPGIFWAQGAERLSLRGLEDEPGRYWLAVGVNHGTGQRDAVRAMQELEDRAERQLGLRDPAYRWSGQHFHSPDGLPYIGRDAAGTYIATGFGTDGLTYGTLAAQLIAEQLVEGRRSAWSELYRPDRLALRQSLRGMFEGVRNTAKAWLYDYLTHRHGPPLQHVQPHQGAIVEVDGERCAAYRDPQGDVHLVSPVCTHMKCIVRWNALETSWDCPCHGSRFAPDGRVLEGPAMRPLERKVVAIHRQE</sequence>
<evidence type="ECO:0000256" key="1">
    <source>
        <dbReference type="ARBA" id="ARBA00022714"/>
    </source>
</evidence>
<dbReference type="Gene3D" id="2.102.10.10">
    <property type="entry name" value="Rieske [2Fe-2S] iron-sulphur domain"/>
    <property type="match status" value="1"/>
</dbReference>
<dbReference type="PROSITE" id="PS51296">
    <property type="entry name" value="RIESKE"/>
    <property type="match status" value="1"/>
</dbReference>
<feature type="domain" description="Rieske" evidence="7">
    <location>
        <begin position="396"/>
        <end position="487"/>
    </location>
</feature>
<accession>A0A0G3BW10</accession>
<dbReference type="InterPro" id="IPR036922">
    <property type="entry name" value="Rieske_2Fe-2S_sf"/>
</dbReference>
<keyword evidence="6" id="KW-1015">Disulfide bond</keyword>
<dbReference type="SUPFAM" id="SSF50022">
    <property type="entry name" value="ISP domain"/>
    <property type="match status" value="1"/>
</dbReference>
<gene>
    <name evidence="8" type="ORF">AAW51_4024</name>
</gene>
<dbReference type="InterPro" id="IPR036188">
    <property type="entry name" value="FAD/NAD-bd_sf"/>
</dbReference>
<dbReference type="GO" id="GO:0005737">
    <property type="term" value="C:cytoplasm"/>
    <property type="evidence" value="ECO:0007669"/>
    <property type="project" value="TreeGrafter"/>
</dbReference>
<protein>
    <submittedName>
        <fullName evidence="8">FAD dependent oxidoreductase</fullName>
    </submittedName>
</protein>
<dbReference type="AlphaFoldDB" id="A0A0G3BW10"/>
<dbReference type="Proteomes" id="UP000035352">
    <property type="component" value="Chromosome"/>
</dbReference>
<evidence type="ECO:0000259" key="7">
    <source>
        <dbReference type="PROSITE" id="PS51296"/>
    </source>
</evidence>
<dbReference type="CDD" id="cd03477">
    <property type="entry name" value="Rieske_YhfW_C"/>
    <property type="match status" value="1"/>
</dbReference>
<dbReference type="STRING" id="413882.AAW51_4024"/>
<organism evidence="8 9">
    <name type="scientific">Caldimonas brevitalea</name>
    <dbReference type="NCBI Taxonomy" id="413882"/>
    <lineage>
        <taxon>Bacteria</taxon>
        <taxon>Pseudomonadati</taxon>
        <taxon>Pseudomonadota</taxon>
        <taxon>Betaproteobacteria</taxon>
        <taxon>Burkholderiales</taxon>
        <taxon>Sphaerotilaceae</taxon>
        <taxon>Caldimonas</taxon>
    </lineage>
</organism>
<dbReference type="Pfam" id="PF01266">
    <property type="entry name" value="DAO"/>
    <property type="match status" value="1"/>
</dbReference>